<name>A0A5J9V9B5_9POAL</name>
<feature type="non-terminal residue" evidence="3">
    <location>
        <position position="1"/>
    </location>
</feature>
<feature type="domain" description="Glutamine amidotransferase" evidence="2">
    <location>
        <begin position="59"/>
        <end position="190"/>
    </location>
</feature>
<dbReference type="InterPro" id="IPR044992">
    <property type="entry name" value="ChyE-like"/>
</dbReference>
<dbReference type="GO" id="GO:0005829">
    <property type="term" value="C:cytosol"/>
    <property type="evidence" value="ECO:0007669"/>
    <property type="project" value="TreeGrafter"/>
</dbReference>
<evidence type="ECO:0000259" key="2">
    <source>
        <dbReference type="Pfam" id="PF00117"/>
    </source>
</evidence>
<dbReference type="Gramene" id="TVU32832">
    <property type="protein sequence ID" value="TVU32832"/>
    <property type="gene ID" value="EJB05_24590"/>
</dbReference>
<protein>
    <recommendedName>
        <fullName evidence="2">Glutamine amidotransferase domain-containing protein</fullName>
    </recommendedName>
</protein>
<reference evidence="3 4" key="1">
    <citation type="journal article" date="2019" name="Sci. Rep.">
        <title>A high-quality genome of Eragrostis curvula grass provides insights into Poaceae evolution and supports new strategies to enhance forage quality.</title>
        <authorList>
            <person name="Carballo J."/>
            <person name="Santos B.A.C.M."/>
            <person name="Zappacosta D."/>
            <person name="Garbus I."/>
            <person name="Selva J.P."/>
            <person name="Gallo C.A."/>
            <person name="Diaz A."/>
            <person name="Albertini E."/>
            <person name="Caccamo M."/>
            <person name="Echenique V."/>
        </authorList>
    </citation>
    <scope>NUCLEOTIDE SEQUENCE [LARGE SCALE GENOMIC DNA]</scope>
    <source>
        <strain evidence="4">cv. Victoria</strain>
        <tissue evidence="3">Leaf</tissue>
    </source>
</reference>
<dbReference type="SUPFAM" id="SSF52317">
    <property type="entry name" value="Class I glutamine amidotransferase-like"/>
    <property type="match status" value="1"/>
</dbReference>
<dbReference type="Pfam" id="PF00117">
    <property type="entry name" value="GATase"/>
    <property type="match status" value="1"/>
</dbReference>
<dbReference type="InterPro" id="IPR017926">
    <property type="entry name" value="GATASE"/>
</dbReference>
<gene>
    <name evidence="3" type="ORF">EJB05_24590</name>
</gene>
<accession>A0A5J9V9B5</accession>
<dbReference type="EMBL" id="RWGY01000011">
    <property type="protein sequence ID" value="TVU32832.1"/>
    <property type="molecule type" value="Genomic_DNA"/>
</dbReference>
<dbReference type="PROSITE" id="PS51273">
    <property type="entry name" value="GATASE_TYPE_1"/>
    <property type="match status" value="1"/>
</dbReference>
<keyword evidence="4" id="KW-1185">Reference proteome</keyword>
<dbReference type="Gene3D" id="3.40.50.880">
    <property type="match status" value="1"/>
</dbReference>
<comment type="similarity">
    <text evidence="1">Belongs to the peptidase C26 family.</text>
</comment>
<organism evidence="3 4">
    <name type="scientific">Eragrostis curvula</name>
    <name type="common">weeping love grass</name>
    <dbReference type="NCBI Taxonomy" id="38414"/>
    <lineage>
        <taxon>Eukaryota</taxon>
        <taxon>Viridiplantae</taxon>
        <taxon>Streptophyta</taxon>
        <taxon>Embryophyta</taxon>
        <taxon>Tracheophyta</taxon>
        <taxon>Spermatophyta</taxon>
        <taxon>Magnoliopsida</taxon>
        <taxon>Liliopsida</taxon>
        <taxon>Poales</taxon>
        <taxon>Poaceae</taxon>
        <taxon>PACMAD clade</taxon>
        <taxon>Chloridoideae</taxon>
        <taxon>Eragrostideae</taxon>
        <taxon>Eragrostidinae</taxon>
        <taxon>Eragrostis</taxon>
    </lineage>
</organism>
<comment type="caution">
    <text evidence="3">The sequence shown here is derived from an EMBL/GenBank/DDBJ whole genome shotgun (WGS) entry which is preliminary data.</text>
</comment>
<dbReference type="PANTHER" id="PTHR42695:SF15">
    <property type="entry name" value="OS02G0179200 PROTEIN"/>
    <property type="match status" value="1"/>
</dbReference>
<dbReference type="InterPro" id="IPR029062">
    <property type="entry name" value="Class_I_gatase-like"/>
</dbReference>
<dbReference type="OrthoDB" id="92161at2759"/>
<dbReference type="Proteomes" id="UP000324897">
    <property type="component" value="Chromosome 1"/>
</dbReference>
<sequence length="292" mass="31485">MTAATVGAGRRYALLLALKDSDYAKKAYGGYYNVFAAAFGEQGDRWDGFRVVDGEFPAAEDLALYDGFVVTGSPYDAYGDEPWIRRLCRLVQTLHAMRKRVLGVCFGHQLLCRALGGRVGKSTTGWDVGVRKVTLAPQEGDLTFMIWLLMQVWEIPPGARVLAYSEKTRVEAFTLGDHALGVQGHPEYTLDILHNLIDRLVNDGSIQRRLGDDARRTAAETGGPDRAFWTALCKRFLRGQPQATSIITRPAAAAAAALVPDVTAGRAAVVAAGCFAAAPTLHQLACTAGTGI</sequence>
<evidence type="ECO:0000313" key="3">
    <source>
        <dbReference type="EMBL" id="TVU32832.1"/>
    </source>
</evidence>
<evidence type="ECO:0000313" key="4">
    <source>
        <dbReference type="Proteomes" id="UP000324897"/>
    </source>
</evidence>
<proteinExistence type="inferred from homology"/>
<evidence type="ECO:0000256" key="1">
    <source>
        <dbReference type="ARBA" id="ARBA00011083"/>
    </source>
</evidence>
<dbReference type="AlphaFoldDB" id="A0A5J9V9B5"/>
<dbReference type="PANTHER" id="PTHR42695">
    <property type="entry name" value="GLUTAMINE AMIDOTRANSFERASE YLR126C-RELATED"/>
    <property type="match status" value="1"/>
</dbReference>
<dbReference type="CDD" id="cd01741">
    <property type="entry name" value="GATase1_1"/>
    <property type="match status" value="1"/>
</dbReference>